<dbReference type="EMBL" id="JABEZV010448234">
    <property type="protein sequence ID" value="MBA0730996.1"/>
    <property type="molecule type" value="Genomic_DNA"/>
</dbReference>
<evidence type="ECO:0000313" key="1">
    <source>
        <dbReference type="EMBL" id="MBA0730996.1"/>
    </source>
</evidence>
<feature type="non-terminal residue" evidence="1">
    <location>
        <position position="130"/>
    </location>
</feature>
<sequence length="130" mass="14895">TTNKRQSEIGTWQEFQCELKEQFYPEFIKEEARAKLQGITQWDIVGEGVQKLSEAMTVVESVVKLGLEKDKLGSSKSEERAYVKRITRKILLMAMSTATIVVMRNHELGRRNPRGKGTSLNAFSMMVHIY</sequence>
<dbReference type="Proteomes" id="UP000593574">
    <property type="component" value="Unassembled WGS sequence"/>
</dbReference>
<dbReference type="AlphaFoldDB" id="A0A7J9B3T4"/>
<proteinExistence type="predicted"/>
<accession>A0A7J9B3T4</accession>
<gene>
    <name evidence="1" type="ORF">Golax_004566</name>
</gene>
<organism evidence="1 2">
    <name type="scientific">Gossypium laxum</name>
    <dbReference type="NCBI Taxonomy" id="34288"/>
    <lineage>
        <taxon>Eukaryota</taxon>
        <taxon>Viridiplantae</taxon>
        <taxon>Streptophyta</taxon>
        <taxon>Embryophyta</taxon>
        <taxon>Tracheophyta</taxon>
        <taxon>Spermatophyta</taxon>
        <taxon>Magnoliopsida</taxon>
        <taxon>eudicotyledons</taxon>
        <taxon>Gunneridae</taxon>
        <taxon>Pentapetalae</taxon>
        <taxon>rosids</taxon>
        <taxon>malvids</taxon>
        <taxon>Malvales</taxon>
        <taxon>Malvaceae</taxon>
        <taxon>Malvoideae</taxon>
        <taxon>Gossypium</taxon>
    </lineage>
</organism>
<keyword evidence="2" id="KW-1185">Reference proteome</keyword>
<protein>
    <submittedName>
        <fullName evidence="1">Uncharacterized protein</fullName>
    </submittedName>
</protein>
<evidence type="ECO:0000313" key="2">
    <source>
        <dbReference type="Proteomes" id="UP000593574"/>
    </source>
</evidence>
<comment type="caution">
    <text evidence="1">The sequence shown here is derived from an EMBL/GenBank/DDBJ whole genome shotgun (WGS) entry which is preliminary data.</text>
</comment>
<reference evidence="1 2" key="1">
    <citation type="journal article" date="2019" name="Genome Biol. Evol.">
        <title>Insights into the evolution of the New World diploid cottons (Gossypium, subgenus Houzingenia) based on genome sequencing.</title>
        <authorList>
            <person name="Grover C.E."/>
            <person name="Arick M.A. 2nd"/>
            <person name="Thrash A."/>
            <person name="Conover J.L."/>
            <person name="Sanders W.S."/>
            <person name="Peterson D.G."/>
            <person name="Frelichowski J.E."/>
            <person name="Scheffler J.A."/>
            <person name="Scheffler B.E."/>
            <person name="Wendel J.F."/>
        </authorList>
    </citation>
    <scope>NUCLEOTIDE SEQUENCE [LARGE SCALE GENOMIC DNA]</scope>
    <source>
        <strain evidence="1">4</strain>
        <tissue evidence="1">Leaf</tissue>
    </source>
</reference>
<name>A0A7J9B3T4_9ROSI</name>